<comment type="subcellular location">
    <subcellularLocation>
        <location evidence="1">Cell membrane</location>
        <topology evidence="1">Multi-pass membrane protein</topology>
    </subcellularLocation>
</comment>
<organism evidence="8 9">
    <name type="scientific">Erysipelothrix inopinata</name>
    <dbReference type="NCBI Taxonomy" id="225084"/>
    <lineage>
        <taxon>Bacteria</taxon>
        <taxon>Bacillati</taxon>
        <taxon>Bacillota</taxon>
        <taxon>Erysipelotrichia</taxon>
        <taxon>Erysipelotrichales</taxon>
        <taxon>Erysipelotrichaceae</taxon>
        <taxon>Erysipelothrix</taxon>
    </lineage>
</organism>
<keyword evidence="4 7" id="KW-0812">Transmembrane</keyword>
<accession>A0A7G9RY63</accession>
<gene>
    <name evidence="8" type="ORF">H9L01_09220</name>
</gene>
<proteinExistence type="predicted"/>
<dbReference type="RefSeq" id="WP_187533666.1">
    <property type="nucleotide sequence ID" value="NZ_CBCSHU010000010.1"/>
</dbReference>
<feature type="transmembrane region" description="Helical" evidence="7">
    <location>
        <begin position="321"/>
        <end position="346"/>
    </location>
</feature>
<dbReference type="SUPFAM" id="SSF118215">
    <property type="entry name" value="Proton glutamate symport protein"/>
    <property type="match status" value="1"/>
</dbReference>
<feature type="transmembrane region" description="Helical" evidence="7">
    <location>
        <begin position="214"/>
        <end position="235"/>
    </location>
</feature>
<evidence type="ECO:0000256" key="2">
    <source>
        <dbReference type="ARBA" id="ARBA00022448"/>
    </source>
</evidence>
<feature type="transmembrane region" description="Helical" evidence="7">
    <location>
        <begin position="353"/>
        <end position="375"/>
    </location>
</feature>
<evidence type="ECO:0000256" key="7">
    <source>
        <dbReference type="SAM" id="Phobius"/>
    </source>
</evidence>
<feature type="transmembrane region" description="Helical" evidence="7">
    <location>
        <begin position="283"/>
        <end position="301"/>
    </location>
</feature>
<evidence type="ECO:0000313" key="8">
    <source>
        <dbReference type="EMBL" id="QNN60538.1"/>
    </source>
</evidence>
<feature type="transmembrane region" description="Helical" evidence="7">
    <location>
        <begin position="60"/>
        <end position="86"/>
    </location>
</feature>
<feature type="transmembrane region" description="Helical" evidence="7">
    <location>
        <begin position="381"/>
        <end position="404"/>
    </location>
</feature>
<protein>
    <submittedName>
        <fullName evidence="8">Dicarboxylate/amino acid:cation symporter</fullName>
    </submittedName>
</protein>
<dbReference type="PANTHER" id="PTHR42865:SF7">
    <property type="entry name" value="PROTON_GLUTAMATE-ASPARTATE SYMPORTER"/>
    <property type="match status" value="1"/>
</dbReference>
<dbReference type="PRINTS" id="PR00173">
    <property type="entry name" value="EDTRNSPORT"/>
</dbReference>
<dbReference type="Pfam" id="PF00375">
    <property type="entry name" value="SDF"/>
    <property type="match status" value="1"/>
</dbReference>
<feature type="transmembrane region" description="Helical" evidence="7">
    <location>
        <begin position="7"/>
        <end position="27"/>
    </location>
</feature>
<keyword evidence="2" id="KW-0813">Transport</keyword>
<dbReference type="Gene3D" id="1.10.3860.10">
    <property type="entry name" value="Sodium:dicarboxylate symporter"/>
    <property type="match status" value="1"/>
</dbReference>
<feature type="transmembrane region" description="Helical" evidence="7">
    <location>
        <begin position="247"/>
        <end position="271"/>
    </location>
</feature>
<dbReference type="PANTHER" id="PTHR42865">
    <property type="entry name" value="PROTON/GLUTAMATE-ASPARTATE SYMPORTER"/>
    <property type="match status" value="1"/>
</dbReference>
<sequence length="457" mass="49268">MKRNTFTSKIMITLILGMITGIGMIFLREGLIANNHANIWTGINNLLFADITQEANKSAIGIMFIVGQIFMRILQLVLIPLIFTSIIRAIQHIEETRVLNKLAKKTFGNFIVILSLSILVAVGVGFTVYNLGWFQIANLDSIEIAQGVTNATNPLMIILNAFNNNVVATLGNNGNIIAVVVLALVVGVIIQILGDQIQVIKKLVDEIYLITMKLLDFVILKLGPVAIYCLLVRTLASYGTDYLRPALIYMVVTVVTLLFTVLVVFPTYIYIKTGLNPFAFIKKMYKVGIFGFSTSSSAATLPLAQETIINDLGVDSSVASFVVPLASTINMTGTAIMQIIATLFIASVAGYQVGVLELISIVLLTVVGSISTPAAPGSGAILLFTIISGMGYVNQPALAAYSFILAINRPVEMLVTAVNVIDDGVSAVCVSKEMDALDLDIYNSETSTSNELVIENN</sequence>
<dbReference type="GO" id="GO:0015293">
    <property type="term" value="F:symporter activity"/>
    <property type="evidence" value="ECO:0007669"/>
    <property type="project" value="UniProtKB-KW"/>
</dbReference>
<dbReference type="GO" id="GO:0005886">
    <property type="term" value="C:plasma membrane"/>
    <property type="evidence" value="ECO:0007669"/>
    <property type="project" value="UniProtKB-SubCell"/>
</dbReference>
<name>A0A7G9RY63_9FIRM</name>
<feature type="transmembrane region" description="Helical" evidence="7">
    <location>
        <begin position="176"/>
        <end position="193"/>
    </location>
</feature>
<dbReference type="Proteomes" id="UP000515928">
    <property type="component" value="Chromosome"/>
</dbReference>
<keyword evidence="9" id="KW-1185">Reference proteome</keyword>
<keyword evidence="6 7" id="KW-0472">Membrane</keyword>
<evidence type="ECO:0000256" key="6">
    <source>
        <dbReference type="ARBA" id="ARBA00023136"/>
    </source>
</evidence>
<dbReference type="InterPro" id="IPR001991">
    <property type="entry name" value="Na-dicarboxylate_symporter"/>
</dbReference>
<evidence type="ECO:0000256" key="4">
    <source>
        <dbReference type="ARBA" id="ARBA00022692"/>
    </source>
</evidence>
<evidence type="ECO:0000313" key="9">
    <source>
        <dbReference type="Proteomes" id="UP000515928"/>
    </source>
</evidence>
<dbReference type="InterPro" id="IPR036458">
    <property type="entry name" value="Na:dicarbo_symporter_sf"/>
</dbReference>
<feature type="transmembrane region" description="Helical" evidence="7">
    <location>
        <begin position="107"/>
        <end position="129"/>
    </location>
</feature>
<keyword evidence="3" id="KW-1003">Cell membrane</keyword>
<evidence type="ECO:0000256" key="1">
    <source>
        <dbReference type="ARBA" id="ARBA00004651"/>
    </source>
</evidence>
<keyword evidence="5 7" id="KW-1133">Transmembrane helix</keyword>
<dbReference type="AlphaFoldDB" id="A0A7G9RY63"/>
<dbReference type="KEGG" id="eio:H9L01_09220"/>
<evidence type="ECO:0000256" key="5">
    <source>
        <dbReference type="ARBA" id="ARBA00022989"/>
    </source>
</evidence>
<reference evidence="8 9" key="1">
    <citation type="submission" date="2020-08" db="EMBL/GenBank/DDBJ databases">
        <title>Genome sequence of Erysipelothrix inopinata DSM 15511T.</title>
        <authorList>
            <person name="Hyun D.-W."/>
            <person name="Bae J.-W."/>
        </authorList>
    </citation>
    <scope>NUCLEOTIDE SEQUENCE [LARGE SCALE GENOMIC DNA]</scope>
    <source>
        <strain evidence="8 9">DSM 15511</strain>
    </source>
</reference>
<dbReference type="EMBL" id="CP060715">
    <property type="protein sequence ID" value="QNN60538.1"/>
    <property type="molecule type" value="Genomic_DNA"/>
</dbReference>
<evidence type="ECO:0000256" key="3">
    <source>
        <dbReference type="ARBA" id="ARBA00022475"/>
    </source>
</evidence>